<sequence length="204" mass="23549">MFLMKGPLPLGPLWEKFFEGYQGKYTIYVHSSPSYNAHYQEGSVFYDRRIPSKPVEWGQVSMIDAERRLLANTLLDPANERTLASEVVADANYNHLFHDHCVRHESPVCYIDEHYIPTFENILHLGTNANRTVTWVHWSRDSPHPEMFHKGDVNSDLIRKIKCGERCSYNGETTTLCYLFGRKFEADTLGPLMGLRSTLFCPNC</sequence>
<dbReference type="Proteomes" id="UP001057402">
    <property type="component" value="Chromosome 8"/>
</dbReference>
<protein>
    <submittedName>
        <fullName evidence="1">Uncharacterized protein</fullName>
    </submittedName>
</protein>
<reference evidence="2" key="1">
    <citation type="journal article" date="2023" name="Front. Plant Sci.">
        <title>Chromosomal-level genome assembly of Melastoma candidum provides insights into trichome evolution.</title>
        <authorList>
            <person name="Zhong Y."/>
            <person name="Wu W."/>
            <person name="Sun C."/>
            <person name="Zou P."/>
            <person name="Liu Y."/>
            <person name="Dai S."/>
            <person name="Zhou R."/>
        </authorList>
    </citation>
    <scope>NUCLEOTIDE SEQUENCE [LARGE SCALE GENOMIC DNA]</scope>
</reference>
<gene>
    <name evidence="1" type="ORF">MLD38_029682</name>
</gene>
<proteinExistence type="predicted"/>
<name>A0ACB9N690_9MYRT</name>
<evidence type="ECO:0000313" key="2">
    <source>
        <dbReference type="Proteomes" id="UP001057402"/>
    </source>
</evidence>
<accession>A0ACB9N690</accession>
<comment type="caution">
    <text evidence="1">The sequence shown here is derived from an EMBL/GenBank/DDBJ whole genome shotgun (WGS) entry which is preliminary data.</text>
</comment>
<dbReference type="EMBL" id="CM042887">
    <property type="protein sequence ID" value="KAI4331496.1"/>
    <property type="molecule type" value="Genomic_DNA"/>
</dbReference>
<evidence type="ECO:0000313" key="1">
    <source>
        <dbReference type="EMBL" id="KAI4331496.1"/>
    </source>
</evidence>
<keyword evidence="2" id="KW-1185">Reference proteome</keyword>
<organism evidence="1 2">
    <name type="scientific">Melastoma candidum</name>
    <dbReference type="NCBI Taxonomy" id="119954"/>
    <lineage>
        <taxon>Eukaryota</taxon>
        <taxon>Viridiplantae</taxon>
        <taxon>Streptophyta</taxon>
        <taxon>Embryophyta</taxon>
        <taxon>Tracheophyta</taxon>
        <taxon>Spermatophyta</taxon>
        <taxon>Magnoliopsida</taxon>
        <taxon>eudicotyledons</taxon>
        <taxon>Gunneridae</taxon>
        <taxon>Pentapetalae</taxon>
        <taxon>rosids</taxon>
        <taxon>malvids</taxon>
        <taxon>Myrtales</taxon>
        <taxon>Melastomataceae</taxon>
        <taxon>Melastomatoideae</taxon>
        <taxon>Melastomateae</taxon>
        <taxon>Melastoma</taxon>
    </lineage>
</organism>